<evidence type="ECO:0000313" key="1">
    <source>
        <dbReference type="EMBL" id="QQL44203.1"/>
    </source>
</evidence>
<proteinExistence type="predicted"/>
<gene>
    <name evidence="1" type="ORF">G3M56_009885</name>
</gene>
<dbReference type="AlphaFoldDB" id="A0A6B3L0Z4"/>
<reference evidence="1 2" key="1">
    <citation type="submission" date="2020-12" db="EMBL/GenBank/DDBJ databases">
        <title>Sulforoseuscoccus oceanibium gen. nov., sp. nov., a representative of the phylum Verrucomicrobia with special cytoplasmic membrane, and proposal of Sulforoseuscoccusaceae fam. nov.</title>
        <authorList>
            <person name="Xi F."/>
        </authorList>
    </citation>
    <scope>NUCLEOTIDE SEQUENCE [LARGE SCALE GENOMIC DNA]</scope>
    <source>
        <strain evidence="1 2">T37</strain>
    </source>
</reference>
<organism evidence="1 2">
    <name type="scientific">Sulfuriroseicoccus oceanibius</name>
    <dbReference type="NCBI Taxonomy" id="2707525"/>
    <lineage>
        <taxon>Bacteria</taxon>
        <taxon>Pseudomonadati</taxon>
        <taxon>Verrucomicrobiota</taxon>
        <taxon>Verrucomicrobiia</taxon>
        <taxon>Verrucomicrobiales</taxon>
        <taxon>Verrucomicrobiaceae</taxon>
        <taxon>Sulfuriroseicoccus</taxon>
    </lineage>
</organism>
<name>A0A6B3L0Z4_9BACT</name>
<evidence type="ECO:0000313" key="2">
    <source>
        <dbReference type="Proteomes" id="UP000475117"/>
    </source>
</evidence>
<keyword evidence="2" id="KW-1185">Reference proteome</keyword>
<accession>A0A6B3L0Z4</accession>
<sequence>MTEPAAGTQKPSIPPLLARWIRRPVFWGLLFIAWYALLYYLSSGPVTVRTGWTIPHADKIIHFLYFAGGGTGLHLLLRFHPRSRELALWKRIAIVTLTIALLGWLDEWHQSTTAQRNGNDIYDWTADVLGGLCSVVIARPIGRFIERKTAPLDTDTDATS</sequence>
<protein>
    <submittedName>
        <fullName evidence="1">VanZ family protein</fullName>
    </submittedName>
</protein>
<dbReference type="NCBIfam" id="NF037970">
    <property type="entry name" value="vanZ_1"/>
    <property type="match status" value="1"/>
</dbReference>
<dbReference type="Proteomes" id="UP000475117">
    <property type="component" value="Chromosome"/>
</dbReference>
<dbReference type="EMBL" id="CP066776">
    <property type="protein sequence ID" value="QQL44203.1"/>
    <property type="molecule type" value="Genomic_DNA"/>
</dbReference>
<dbReference type="KEGG" id="soa:G3M56_009885"/>
<dbReference type="RefSeq" id="WP_164362431.1">
    <property type="nucleotide sequence ID" value="NZ_CP066776.1"/>
</dbReference>